<keyword evidence="1" id="KW-0805">Transcription regulation</keyword>
<dbReference type="GO" id="GO:0006355">
    <property type="term" value="P:regulation of DNA-templated transcription"/>
    <property type="evidence" value="ECO:0007669"/>
    <property type="project" value="InterPro"/>
</dbReference>
<feature type="domain" description="NAC" evidence="5">
    <location>
        <begin position="16"/>
        <end position="176"/>
    </location>
</feature>
<keyword evidence="3" id="KW-0804">Transcription</keyword>
<evidence type="ECO:0000259" key="5">
    <source>
        <dbReference type="PROSITE" id="PS51005"/>
    </source>
</evidence>
<dbReference type="InterPro" id="IPR003441">
    <property type="entry name" value="NAC-dom"/>
</dbReference>
<evidence type="ECO:0000313" key="6">
    <source>
        <dbReference type="EMBL" id="KAK1382252.1"/>
    </source>
</evidence>
<dbReference type="AlphaFoldDB" id="A0AAD8IAJ0"/>
<organism evidence="6 7">
    <name type="scientific">Heracleum sosnowskyi</name>
    <dbReference type="NCBI Taxonomy" id="360622"/>
    <lineage>
        <taxon>Eukaryota</taxon>
        <taxon>Viridiplantae</taxon>
        <taxon>Streptophyta</taxon>
        <taxon>Embryophyta</taxon>
        <taxon>Tracheophyta</taxon>
        <taxon>Spermatophyta</taxon>
        <taxon>Magnoliopsida</taxon>
        <taxon>eudicotyledons</taxon>
        <taxon>Gunneridae</taxon>
        <taxon>Pentapetalae</taxon>
        <taxon>asterids</taxon>
        <taxon>campanulids</taxon>
        <taxon>Apiales</taxon>
        <taxon>Apiaceae</taxon>
        <taxon>Apioideae</taxon>
        <taxon>apioid superclade</taxon>
        <taxon>Tordylieae</taxon>
        <taxon>Tordyliinae</taxon>
        <taxon>Heracleum</taxon>
    </lineage>
</organism>
<evidence type="ECO:0000256" key="1">
    <source>
        <dbReference type="ARBA" id="ARBA00023015"/>
    </source>
</evidence>
<dbReference type="Gene3D" id="2.170.150.80">
    <property type="entry name" value="NAC domain"/>
    <property type="match status" value="1"/>
</dbReference>
<dbReference type="Proteomes" id="UP001237642">
    <property type="component" value="Unassembled WGS sequence"/>
</dbReference>
<reference evidence="6" key="2">
    <citation type="submission" date="2023-05" db="EMBL/GenBank/DDBJ databases">
        <authorList>
            <person name="Schelkunov M.I."/>
        </authorList>
    </citation>
    <scope>NUCLEOTIDE SEQUENCE</scope>
    <source>
        <strain evidence="6">Hsosn_3</strain>
        <tissue evidence="6">Leaf</tissue>
    </source>
</reference>
<accession>A0AAD8IAJ0</accession>
<dbReference type="Pfam" id="PF02365">
    <property type="entry name" value="NAM"/>
    <property type="match status" value="1"/>
</dbReference>
<proteinExistence type="predicted"/>
<sequence length="440" mass="49893">MSSEEMNLSVNGHSRVPPGFRFHPTEEELLHYYLRKKVGYQKIDLDVIPDVDLNKLEPWDIQEKCRIGSTPQNDWYFFSHKDKKYPTGTRTNRATAAGFWKATGRDKVIFSSMRRIGMRKTLVFYKGRAPHGQKSDWIMHEYRLDEHDTTSAITLHSASDSAGGEDGWVVCRLFKKKNYHRALGSPQGSSSTISLDSRRLMRSSTDHDQGDVMDQILLYMGKSCKKEDLHHPCSNTAMVSNNSNPTSHMQFITNPAMISTSSPEDDIDDNQLAHARFLHLPRLENTSPSLLPLNHTNHHDDKDCSFKSIEQSIEEELMFTTHQTSGPTIGDHHHDDLKNGQYNDWAALDRLVASHLNGQAADTSSKQLSSCCYSQDQPLGEDDEDFFSFSFDHHDSGPLSNPPRVNKINQGPQVNNNELWNFLRTSSSASSTDPLWNLSV</sequence>
<dbReference type="PANTHER" id="PTHR31744">
    <property type="entry name" value="PROTEIN CUP-SHAPED COTYLEDON 2-RELATED"/>
    <property type="match status" value="1"/>
</dbReference>
<comment type="caution">
    <text evidence="6">The sequence shown here is derived from an EMBL/GenBank/DDBJ whole genome shotgun (WGS) entry which is preliminary data.</text>
</comment>
<dbReference type="FunFam" id="2.170.150.80:FF:000003">
    <property type="entry name" value="NAC domain-containing protein"/>
    <property type="match status" value="1"/>
</dbReference>
<dbReference type="PROSITE" id="PS51005">
    <property type="entry name" value="NAC"/>
    <property type="match status" value="1"/>
</dbReference>
<dbReference type="PANTHER" id="PTHR31744:SF221">
    <property type="entry name" value="NAC DOMAIN-CONTAINING PROTEIN 43-LIKE"/>
    <property type="match status" value="1"/>
</dbReference>
<evidence type="ECO:0000256" key="3">
    <source>
        <dbReference type="ARBA" id="ARBA00023163"/>
    </source>
</evidence>
<dbReference type="SUPFAM" id="SSF101941">
    <property type="entry name" value="NAC domain"/>
    <property type="match status" value="1"/>
</dbReference>
<keyword evidence="2" id="KW-0238">DNA-binding</keyword>
<gene>
    <name evidence="6" type="ORF">POM88_019987</name>
</gene>
<reference evidence="6" key="1">
    <citation type="submission" date="2023-02" db="EMBL/GenBank/DDBJ databases">
        <title>Genome of toxic invasive species Heracleum sosnowskyi carries increased number of genes despite the absence of recent whole-genome duplications.</title>
        <authorList>
            <person name="Schelkunov M."/>
            <person name="Shtratnikova V."/>
            <person name="Makarenko M."/>
            <person name="Klepikova A."/>
            <person name="Omelchenko D."/>
            <person name="Novikova G."/>
            <person name="Obukhova E."/>
            <person name="Bogdanov V."/>
            <person name="Penin A."/>
            <person name="Logacheva M."/>
        </authorList>
    </citation>
    <scope>NUCLEOTIDE SEQUENCE</scope>
    <source>
        <strain evidence="6">Hsosn_3</strain>
        <tissue evidence="6">Leaf</tissue>
    </source>
</reference>
<name>A0AAD8IAJ0_9APIA</name>
<protein>
    <submittedName>
        <fullName evidence="6">NAC domain-containing protein</fullName>
    </submittedName>
</protein>
<dbReference type="EMBL" id="JAUIZM010000005">
    <property type="protein sequence ID" value="KAK1382252.1"/>
    <property type="molecule type" value="Genomic_DNA"/>
</dbReference>
<evidence type="ECO:0000256" key="4">
    <source>
        <dbReference type="ARBA" id="ARBA00023242"/>
    </source>
</evidence>
<dbReference type="GO" id="GO:0003677">
    <property type="term" value="F:DNA binding"/>
    <property type="evidence" value="ECO:0007669"/>
    <property type="project" value="UniProtKB-KW"/>
</dbReference>
<evidence type="ECO:0000256" key="2">
    <source>
        <dbReference type="ARBA" id="ARBA00023125"/>
    </source>
</evidence>
<keyword evidence="4" id="KW-0539">Nucleus</keyword>
<evidence type="ECO:0000313" key="7">
    <source>
        <dbReference type="Proteomes" id="UP001237642"/>
    </source>
</evidence>
<dbReference type="InterPro" id="IPR036093">
    <property type="entry name" value="NAC_dom_sf"/>
</dbReference>
<keyword evidence="7" id="KW-1185">Reference proteome</keyword>